<dbReference type="GO" id="GO:0016787">
    <property type="term" value="F:hydrolase activity"/>
    <property type="evidence" value="ECO:0007669"/>
    <property type="project" value="UniProtKB-KW"/>
</dbReference>
<dbReference type="PANTHER" id="PTHR43358:SF4">
    <property type="entry name" value="ALPHA_BETA HYDROLASE FOLD-1 DOMAIN-CONTAINING PROTEIN"/>
    <property type="match status" value="1"/>
</dbReference>
<accession>A0A5N1GPQ5</accession>
<protein>
    <submittedName>
        <fullName evidence="2">Alpha/beta hydrolase</fullName>
    </submittedName>
</protein>
<comment type="caution">
    <text evidence="2">The sequence shown here is derived from an EMBL/GenBank/DDBJ whole genome shotgun (WGS) entry which is preliminary data.</text>
</comment>
<proteinExistence type="predicted"/>
<keyword evidence="2" id="KW-0378">Hydrolase</keyword>
<feature type="domain" description="AB hydrolase-1" evidence="1">
    <location>
        <begin position="107"/>
        <end position="221"/>
    </location>
</feature>
<reference evidence="2 3" key="1">
    <citation type="submission" date="2019-09" db="EMBL/GenBank/DDBJ databases">
        <title>Draft genome sequence assemblies of isolates from the urinary tract.</title>
        <authorList>
            <person name="Mores C.R."/>
            <person name="Putonti C."/>
            <person name="Wolfe A.J."/>
        </authorList>
    </citation>
    <scope>NUCLEOTIDE SEQUENCE [LARGE SCALE GENOMIC DNA]</scope>
    <source>
        <strain evidence="2 3">UMB623</strain>
    </source>
</reference>
<dbReference type="Gene3D" id="3.40.50.1820">
    <property type="entry name" value="alpha/beta hydrolase"/>
    <property type="match status" value="1"/>
</dbReference>
<dbReference type="STRING" id="119206.AWM72_02985"/>
<organism evidence="2 3">
    <name type="scientific">Aerococcus sanguinicola</name>
    <dbReference type="NCBI Taxonomy" id="119206"/>
    <lineage>
        <taxon>Bacteria</taxon>
        <taxon>Bacillati</taxon>
        <taxon>Bacillota</taxon>
        <taxon>Bacilli</taxon>
        <taxon>Lactobacillales</taxon>
        <taxon>Aerococcaceae</taxon>
        <taxon>Aerococcus</taxon>
    </lineage>
</organism>
<name>A0A5N1GPQ5_9LACT</name>
<dbReference type="InterPro" id="IPR029058">
    <property type="entry name" value="AB_hydrolase_fold"/>
</dbReference>
<dbReference type="InterPro" id="IPR052920">
    <property type="entry name" value="DNA-binding_regulatory"/>
</dbReference>
<evidence type="ECO:0000313" key="2">
    <source>
        <dbReference type="EMBL" id="KAA9302374.1"/>
    </source>
</evidence>
<dbReference type="InterPro" id="IPR000073">
    <property type="entry name" value="AB_hydrolase_1"/>
</dbReference>
<dbReference type="Proteomes" id="UP000327148">
    <property type="component" value="Unassembled WGS sequence"/>
</dbReference>
<sequence length="328" mass="37244">MNRRKKRSILYGLVIVLVLLGLSTFAVGSYFVNYALVPQQGAENRQEKLAPSPGQLAIDQARAREERARQDWLDHLGKRRQPVSIQSADGLRLYGHQIKQEGAKHRWVIIVHGYQSSEDESNLLARHFDEAGYNVLTYNQRAHAPSQGDYIGMGYLEKDDLLAWTKWLAQEDPQAEIVYHGTSMGGATVLMASGLALPKQVKAIISDCAYSSTWEIFASELKWRFNLPAFPVLYMAEVMGRLQAGYDIRWAEPRDYVAKSHLPILFIHTETDDFVPVEMARELYAYKKQGPKALYLLPEGGHAEAKFQPAYYQQLEDFLADYLSPSMD</sequence>
<gene>
    <name evidence="2" type="ORF">F6I03_03915</name>
</gene>
<dbReference type="RefSeq" id="WP_070430180.1">
    <property type="nucleotide sequence ID" value="NZ_VYWO01000001.1"/>
</dbReference>
<dbReference type="PANTHER" id="PTHR43358">
    <property type="entry name" value="ALPHA/BETA-HYDROLASE"/>
    <property type="match status" value="1"/>
</dbReference>
<dbReference type="AlphaFoldDB" id="A0A5N1GPQ5"/>
<evidence type="ECO:0000313" key="3">
    <source>
        <dbReference type="Proteomes" id="UP000327148"/>
    </source>
</evidence>
<dbReference type="SUPFAM" id="SSF53474">
    <property type="entry name" value="alpha/beta-Hydrolases"/>
    <property type="match status" value="1"/>
</dbReference>
<dbReference type="EMBL" id="VYWO01000001">
    <property type="protein sequence ID" value="KAA9302374.1"/>
    <property type="molecule type" value="Genomic_DNA"/>
</dbReference>
<dbReference type="Pfam" id="PF00561">
    <property type="entry name" value="Abhydrolase_1"/>
    <property type="match status" value="1"/>
</dbReference>
<evidence type="ECO:0000259" key="1">
    <source>
        <dbReference type="Pfam" id="PF00561"/>
    </source>
</evidence>
<dbReference type="OrthoDB" id="9776685at2"/>